<dbReference type="KEGG" id="kps:KPNJ2_02748"/>
<proteinExistence type="predicted"/>
<evidence type="ECO:0000313" key="2">
    <source>
        <dbReference type="Proteomes" id="UP000019586"/>
    </source>
</evidence>
<gene>
    <name evidence="1" type="ORF">KPNJ2_02748</name>
</gene>
<reference evidence="1 2" key="1">
    <citation type="journal article" date="2014" name="Proc. Natl. Acad. Sci. U.S.A.">
        <title>Molecular dissection of the evolution of carbapenem-resistant multilocus sequence type 258 Klebsiella pneumoniae.</title>
        <authorList>
            <person name="Deleo F.R."/>
            <person name="Chen L."/>
            <person name="Porcella S.F."/>
            <person name="Martens C.A."/>
            <person name="Kobayashi S.D."/>
            <person name="Porter A.R."/>
            <person name="Chavda K.D."/>
            <person name="Jacobs M.R."/>
            <person name="Mathema B."/>
            <person name="Olsen R.J."/>
            <person name="Bonomo R.A."/>
            <person name="Musser J.M."/>
            <person name="Kreiswirth B.N."/>
        </authorList>
    </citation>
    <scope>NUCLEOTIDE SEQUENCE [LARGE SCALE GENOMIC DNA]</scope>
    <source>
        <strain evidence="1">30684/NJST258_2</strain>
    </source>
</reference>
<evidence type="ECO:0000313" key="1">
    <source>
        <dbReference type="EMBL" id="AHM79528.1"/>
    </source>
</evidence>
<organism evidence="1 2">
    <name type="scientific">Klebsiella pneumoniae 30684/NJST258_2</name>
    <dbReference type="NCBI Taxonomy" id="1420013"/>
    <lineage>
        <taxon>Bacteria</taxon>
        <taxon>Pseudomonadati</taxon>
        <taxon>Pseudomonadota</taxon>
        <taxon>Gammaproteobacteria</taxon>
        <taxon>Enterobacterales</taxon>
        <taxon>Enterobacteriaceae</taxon>
        <taxon>Klebsiella/Raoultella group</taxon>
        <taxon>Klebsiella</taxon>
        <taxon>Klebsiella pneumoniae complex</taxon>
    </lineage>
</organism>
<sequence length="38" mass="4355">MTSFEVINLAAMKTEIHALRLGSEDQANNAEYFNNTFY</sequence>
<dbReference type="Proteomes" id="UP000019586">
    <property type="component" value="Chromosome"/>
</dbReference>
<dbReference type="EMBL" id="CP006918">
    <property type="protein sequence ID" value="AHM79528.1"/>
    <property type="molecule type" value="Genomic_DNA"/>
</dbReference>
<accession>W8UV51</accession>
<dbReference type="HOGENOM" id="CLU_3328995_0_0_6"/>
<name>W8UV51_KLEPN</name>
<protein>
    <submittedName>
        <fullName evidence="1">Uncharacterized protein</fullName>
    </submittedName>
</protein>
<dbReference type="AlphaFoldDB" id="W8UV51"/>